<name>A0A4R5W2X8_9BURK</name>
<evidence type="ECO:0000256" key="1">
    <source>
        <dbReference type="SAM" id="SignalP"/>
    </source>
</evidence>
<reference evidence="2 3" key="1">
    <citation type="submission" date="2019-03" db="EMBL/GenBank/DDBJ databases">
        <title>Sapientia aquatica gen. nov., sp. nov., isolated from a crater lake.</title>
        <authorList>
            <person name="Felfoldi T."/>
            <person name="Szabo A."/>
            <person name="Toth E."/>
            <person name="Schumann P."/>
            <person name="Keki Z."/>
            <person name="Marialigeti K."/>
            <person name="Mathe I."/>
        </authorList>
    </citation>
    <scope>NUCLEOTIDE SEQUENCE [LARGE SCALE GENOMIC DNA]</scope>
    <source>
        <strain evidence="2 3">SA-152</strain>
    </source>
</reference>
<feature type="signal peptide" evidence="1">
    <location>
        <begin position="1"/>
        <end position="29"/>
    </location>
</feature>
<dbReference type="InterPro" id="IPR008930">
    <property type="entry name" value="Terpenoid_cyclase/PrenylTrfase"/>
</dbReference>
<accession>A0A4R5W2X8</accession>
<dbReference type="OrthoDB" id="8883934at2"/>
<feature type="chain" id="PRO_5020255679" evidence="1">
    <location>
        <begin position="30"/>
        <end position="335"/>
    </location>
</feature>
<dbReference type="SUPFAM" id="SSF48239">
    <property type="entry name" value="Terpenoid cyclases/Protein prenyltransferases"/>
    <property type="match status" value="1"/>
</dbReference>
<dbReference type="Proteomes" id="UP000294829">
    <property type="component" value="Unassembled WGS sequence"/>
</dbReference>
<gene>
    <name evidence="2" type="ORF">E2I14_04595</name>
</gene>
<evidence type="ECO:0000313" key="2">
    <source>
        <dbReference type="EMBL" id="TDK67053.1"/>
    </source>
</evidence>
<organism evidence="2 3">
    <name type="scientific">Sapientia aquatica</name>
    <dbReference type="NCBI Taxonomy" id="1549640"/>
    <lineage>
        <taxon>Bacteria</taxon>
        <taxon>Pseudomonadati</taxon>
        <taxon>Pseudomonadota</taxon>
        <taxon>Betaproteobacteria</taxon>
        <taxon>Burkholderiales</taxon>
        <taxon>Oxalobacteraceae</taxon>
        <taxon>Sapientia</taxon>
    </lineage>
</organism>
<protein>
    <submittedName>
        <fullName evidence="2">Uncharacterized protein</fullName>
    </submittedName>
</protein>
<comment type="caution">
    <text evidence="2">The sequence shown here is derived from an EMBL/GenBank/DDBJ whole genome shotgun (WGS) entry which is preliminary data.</text>
</comment>
<keyword evidence="1" id="KW-0732">Signal</keyword>
<sequence>MSKLNSQHLTSIGSSLFGLLLSCLNAAHAAAPAALDLTGYVDKQGAISVQFNGDTIDPYFTLQALLLARENGLDISPYAMKWANWMIDRQKPDGTFDRFCLTQGVWSPCKTADADDALMALWLKFLSTMPHEQATNSRWTHSTQLSQANLDRLIDTKRGIYLVSPVYQHGLLMDNLEVLSYQIQPDNKAKAAAAKQLALSIRDVFSDQKTHRFLVSTQAEQKELASAFYPDQVAQIFPLLVDFDFNLLPSPKANYYKQWMKQYRQSWLTQSRHDFAWGVIAVLALKQGDSSSAACWLRESSAAQHTAHWIATDEVARQVLMRHRIEPAGLDVDCN</sequence>
<dbReference type="PROSITE" id="PS51257">
    <property type="entry name" value="PROKAR_LIPOPROTEIN"/>
    <property type="match status" value="1"/>
</dbReference>
<dbReference type="EMBL" id="SMYL01000002">
    <property type="protein sequence ID" value="TDK67053.1"/>
    <property type="molecule type" value="Genomic_DNA"/>
</dbReference>
<proteinExistence type="predicted"/>
<keyword evidence="3" id="KW-1185">Reference proteome</keyword>
<dbReference type="RefSeq" id="WP_133325916.1">
    <property type="nucleotide sequence ID" value="NZ_SMYL01000002.1"/>
</dbReference>
<dbReference type="AlphaFoldDB" id="A0A4R5W2X8"/>
<evidence type="ECO:0000313" key="3">
    <source>
        <dbReference type="Proteomes" id="UP000294829"/>
    </source>
</evidence>